<protein>
    <recommendedName>
        <fullName evidence="2">TLDc domain-containing protein</fullName>
    </recommendedName>
</protein>
<sequence length="570" mass="66848">MTFHFKRQNQVSNTSLGLLEDSKPYVLPQCSEHPQNQVTNICTYEKCHLFSSQKLFCDSCKVQTRHDHVNPCIIDSEVTKYSEQWEKLLKKYQVFHEKIDNVEKEYSDLITLLNTILKSQKRSSRIFSAFEIFQGYQTFTKDCYRGTVERCIAEKNVLKLSGPIYKQYLGYKRHLKEDRMKFLYQPPIEMLWNFYYDTIDMFQLQPILEELSVKSINVILRFKLQRIQQKIKQLEKTEEIRQSIIEQKNELIEKEDFNPKAEQAQLLSKINSTIYSNMDAYDDSSIDTNQSLARVKRELETIGVINTYLSHRIKMDEQIEQQTIKFQEASMQFLLQQRILNEQQEQIVQLMTKMFEDNMVSLRIQNSILKMKIEDHREKQAIHESIHLRVLKLKLEGTKIIQTPQHYLAIIGYFIEVGNPSVKLSLLYQASRDGFSAIEFHQRCNNKGPTLTIIQTDDRHILGGYAYEHWESVHKSKPDPQGWLFSITHPHPFKSTGAEIGIQCYEGWGPWFGNIDLGIRDNSNKNTFSCVHCYDDKGSFDFCCGAHLMDGVGETNFKTKEIEVYQVIQV</sequence>
<evidence type="ECO:0000256" key="1">
    <source>
        <dbReference type="SAM" id="Coils"/>
    </source>
</evidence>
<gene>
    <name evidence="3" type="ORF">FGO68_gene12747</name>
</gene>
<keyword evidence="4" id="KW-1185">Reference proteome</keyword>
<comment type="caution">
    <text evidence="3">The sequence shown here is derived from an EMBL/GenBank/DDBJ whole genome shotgun (WGS) entry which is preliminary data.</text>
</comment>
<accession>A0A8J8T427</accession>
<evidence type="ECO:0000313" key="3">
    <source>
        <dbReference type="EMBL" id="TNV81050.1"/>
    </source>
</evidence>
<keyword evidence="1" id="KW-0175">Coiled coil</keyword>
<dbReference type="Pfam" id="PF07534">
    <property type="entry name" value="TLD"/>
    <property type="match status" value="1"/>
</dbReference>
<dbReference type="AlphaFoldDB" id="A0A8J8T427"/>
<feature type="domain" description="TLDc" evidence="2">
    <location>
        <begin position="399"/>
        <end position="568"/>
    </location>
</feature>
<feature type="coiled-coil region" evidence="1">
    <location>
        <begin position="217"/>
        <end position="254"/>
    </location>
</feature>
<proteinExistence type="predicted"/>
<evidence type="ECO:0000259" key="2">
    <source>
        <dbReference type="PROSITE" id="PS51886"/>
    </source>
</evidence>
<name>A0A8J8T427_HALGN</name>
<evidence type="ECO:0000313" key="4">
    <source>
        <dbReference type="Proteomes" id="UP000785679"/>
    </source>
</evidence>
<dbReference type="InterPro" id="IPR006571">
    <property type="entry name" value="TLDc_dom"/>
</dbReference>
<dbReference type="OrthoDB" id="25620at2759"/>
<reference evidence="3" key="1">
    <citation type="submission" date="2019-06" db="EMBL/GenBank/DDBJ databases">
        <authorList>
            <person name="Zheng W."/>
        </authorList>
    </citation>
    <scope>NUCLEOTIDE SEQUENCE</scope>
    <source>
        <strain evidence="3">QDHG01</strain>
    </source>
</reference>
<organism evidence="3 4">
    <name type="scientific">Halteria grandinella</name>
    <dbReference type="NCBI Taxonomy" id="5974"/>
    <lineage>
        <taxon>Eukaryota</taxon>
        <taxon>Sar</taxon>
        <taxon>Alveolata</taxon>
        <taxon>Ciliophora</taxon>
        <taxon>Intramacronucleata</taxon>
        <taxon>Spirotrichea</taxon>
        <taxon>Stichotrichia</taxon>
        <taxon>Sporadotrichida</taxon>
        <taxon>Halteriidae</taxon>
        <taxon>Halteria</taxon>
    </lineage>
</organism>
<dbReference type="Proteomes" id="UP000785679">
    <property type="component" value="Unassembled WGS sequence"/>
</dbReference>
<dbReference type="PROSITE" id="PS51886">
    <property type="entry name" value="TLDC"/>
    <property type="match status" value="1"/>
</dbReference>
<dbReference type="EMBL" id="RRYP01006643">
    <property type="protein sequence ID" value="TNV81050.1"/>
    <property type="molecule type" value="Genomic_DNA"/>
</dbReference>